<proteinExistence type="predicted"/>
<evidence type="ECO:0000313" key="3">
    <source>
        <dbReference type="Proteomes" id="UP000199450"/>
    </source>
</evidence>
<dbReference type="InterPro" id="IPR024311">
    <property type="entry name" value="Lipocalin-like"/>
</dbReference>
<evidence type="ECO:0000313" key="2">
    <source>
        <dbReference type="EMBL" id="SEM69932.1"/>
    </source>
</evidence>
<organism evidence="2 3">
    <name type="scientific">Chryseobacterium taichungense</name>
    <dbReference type="NCBI Taxonomy" id="295069"/>
    <lineage>
        <taxon>Bacteria</taxon>
        <taxon>Pseudomonadati</taxon>
        <taxon>Bacteroidota</taxon>
        <taxon>Flavobacteriia</taxon>
        <taxon>Flavobacteriales</taxon>
        <taxon>Weeksellaceae</taxon>
        <taxon>Chryseobacterium group</taxon>
        <taxon>Chryseobacterium</taxon>
    </lineage>
</organism>
<dbReference type="Pfam" id="PF13648">
    <property type="entry name" value="Lipocalin_4"/>
    <property type="match status" value="1"/>
</dbReference>
<dbReference type="PROSITE" id="PS51257">
    <property type="entry name" value="PROKAR_LIPOPROTEIN"/>
    <property type="match status" value="1"/>
</dbReference>
<dbReference type="AlphaFoldDB" id="A0A1H8AGJ7"/>
<keyword evidence="3" id="KW-1185">Reference proteome</keyword>
<name>A0A1H8AGJ7_9FLAO</name>
<dbReference type="OrthoDB" id="1257001at2"/>
<sequence length="148" mass="17394">MNKIFLSFLLFSLISCSSNDEEQDFSNKASIVGKWYVEKAEIYRSLNQQTQTSFSTDCQKMSTHEFTATHLISISYAQINNTCEKTDAVTKKYIFDKGNGKFWFENEENYPYFVTQLNQTDMVMEDRTQDFDGDGTKDVLRRFYKRIN</sequence>
<dbReference type="Proteomes" id="UP000199450">
    <property type="component" value="Unassembled WGS sequence"/>
</dbReference>
<dbReference type="EMBL" id="FOBV01000005">
    <property type="protein sequence ID" value="SEM69932.1"/>
    <property type="molecule type" value="Genomic_DNA"/>
</dbReference>
<accession>A0A1H8AGJ7</accession>
<feature type="domain" description="Lipocalin-like" evidence="1">
    <location>
        <begin position="31"/>
        <end position="124"/>
    </location>
</feature>
<gene>
    <name evidence="2" type="ORF">SAMN05421856_105338</name>
</gene>
<protein>
    <submittedName>
        <fullName evidence="2">Lipocalin-like domain-containing protein</fullName>
    </submittedName>
</protein>
<reference evidence="3" key="1">
    <citation type="submission" date="2016-10" db="EMBL/GenBank/DDBJ databases">
        <authorList>
            <person name="Varghese N."/>
            <person name="Submissions S."/>
        </authorList>
    </citation>
    <scope>NUCLEOTIDE SEQUENCE [LARGE SCALE GENOMIC DNA]</scope>
    <source>
        <strain evidence="3">DSM 17453</strain>
    </source>
</reference>
<dbReference type="RefSeq" id="WP_090000429.1">
    <property type="nucleotide sequence ID" value="NZ_FOBV01000005.1"/>
</dbReference>
<evidence type="ECO:0000259" key="1">
    <source>
        <dbReference type="Pfam" id="PF13648"/>
    </source>
</evidence>